<keyword evidence="6" id="KW-0493">Microtubule</keyword>
<evidence type="ECO:0000256" key="17">
    <source>
        <dbReference type="ARBA" id="ARBA00076237"/>
    </source>
</evidence>
<evidence type="ECO:0000256" key="21">
    <source>
        <dbReference type="SAM" id="MobiDB-lite"/>
    </source>
</evidence>
<feature type="binding site" evidence="19">
    <location>
        <begin position="275"/>
        <end position="282"/>
    </location>
    <ligand>
        <name>ATP</name>
        <dbReference type="ChEBI" id="CHEBI:30616"/>
    </ligand>
</feature>
<dbReference type="SUPFAM" id="SSF52540">
    <property type="entry name" value="P-loop containing nucleoside triphosphate hydrolases"/>
    <property type="match status" value="1"/>
</dbReference>
<dbReference type="Pfam" id="PF00225">
    <property type="entry name" value="Kinesin"/>
    <property type="match status" value="1"/>
</dbReference>
<dbReference type="GO" id="GO:0005524">
    <property type="term" value="F:ATP binding"/>
    <property type="evidence" value="ECO:0007669"/>
    <property type="project" value="UniProtKB-UniRule"/>
</dbReference>
<evidence type="ECO:0000256" key="2">
    <source>
        <dbReference type="ARBA" id="ARBA00004555"/>
    </source>
</evidence>
<proteinExistence type="inferred from homology"/>
<feature type="region of interest" description="Disordered" evidence="21">
    <location>
        <begin position="939"/>
        <end position="983"/>
    </location>
</feature>
<evidence type="ECO:0000313" key="23">
    <source>
        <dbReference type="EMBL" id="KAH0506166.1"/>
    </source>
</evidence>
<dbReference type="PROSITE" id="PS00411">
    <property type="entry name" value="KINESIN_MOTOR_1"/>
    <property type="match status" value="1"/>
</dbReference>
<keyword evidence="3" id="KW-0813">Transport</keyword>
<dbReference type="GO" id="GO:0005794">
    <property type="term" value="C:Golgi apparatus"/>
    <property type="evidence" value="ECO:0007669"/>
    <property type="project" value="UniProtKB-SubCell"/>
</dbReference>
<comment type="subcellular location">
    <subcellularLocation>
        <location evidence="1">Cytoplasm</location>
        <location evidence="1">Cytoskeleton</location>
        <location evidence="1">Spindle</location>
    </subcellularLocation>
    <subcellularLocation>
        <location evidence="2">Golgi apparatus</location>
    </subcellularLocation>
</comment>
<keyword evidence="10" id="KW-0007">Acetylation</keyword>
<dbReference type="InterPro" id="IPR001752">
    <property type="entry name" value="Kinesin_motor_dom"/>
</dbReference>
<keyword evidence="5" id="KW-0597">Phosphoprotein</keyword>
<accession>A0A8J6KNC9</accession>
<evidence type="ECO:0000256" key="9">
    <source>
        <dbReference type="ARBA" id="ARBA00022927"/>
    </source>
</evidence>
<name>A0A8J6KNC9_MICOH</name>
<dbReference type="GO" id="GO:0015031">
    <property type="term" value="P:protein transport"/>
    <property type="evidence" value="ECO:0007669"/>
    <property type="project" value="UniProtKB-KW"/>
</dbReference>
<dbReference type="GO" id="GO:0007018">
    <property type="term" value="P:microtubule-based movement"/>
    <property type="evidence" value="ECO:0007669"/>
    <property type="project" value="InterPro"/>
</dbReference>
<evidence type="ECO:0000256" key="14">
    <source>
        <dbReference type="ARBA" id="ARBA00023212"/>
    </source>
</evidence>
<dbReference type="AlphaFoldDB" id="A0A8J6KNC9"/>
<dbReference type="PROSITE" id="PS50067">
    <property type="entry name" value="KINESIN_MOTOR_2"/>
    <property type="match status" value="1"/>
</dbReference>
<sequence>MFTLERAKHTKASRLLLCSLGFIPPPGGGHKRATEGKSLRTLRSRQPTPPAPFVHDENGLPSLDSTKALNAKAAPILTACSGRHFGFDVFNACERCRELWEIRYQRLFATLPDSLAMSHGILSPPAGLLSDEDVVVSPMFESTAADLMSVVRKDLLSDCSVISTSLEDKQAPFEDTAERVKVYLRIRPFLTCELDRQEDQGCVHIENTETLMLQAPKDSFALKSNERGIGQATHKFTFSQIFGPEVGQAPFFNLTVKEMVKDVLKGQNWLIYTYGVTNSGKTYTVQGTTKDGGILPRSLALIFNSLQGQLHPTPDLKPLLSSEVIWLDSKQILQEEIKKQSLLTGGLQEEELSTSLKKRVHIDSRIGTSTSSDSGIAGLSSTSQLSSSSQLDVTSHSWAQPDTAPVSVPADIRFSVWISFFEIYNELLYDLLEPPNHQHKRQTLRLCEDQNGNPYVKDLNWIHVRDVEEAWKLLKVGRKNQSFASTHLNHNSSRSHSIFSIRILHLQGEGDIVPKISELSLCDLAGSERCKDQKSGERLKEAGNINTSLHTLGRCIAALRQNQQNRSKQNLIPFRDSKLTRVFQGFFTGRGRSCMIVNVNPCASNYDETLHVAKFSALASQLVHAPPMHLGIPSLHSFIKEHSLQVAPGLQKGGKTDSDLDDHPEKEADISMYGKEELLQVVEAMKTLLLKERQEKLQLEMQLREEICNEMVEQMQQREQWCSEHLDNQKELLEEMYEEKLKILKESLTSFYQEEIQERDEKIEELETLLQEAKQQPVTRVSGSELSLRRSQRLAASASTQQLQEAKAKLEKCKAELNSATEEPQKFQQMVEQPAVAKPFTTDVDKKLEEGQKNIRMLRIELQKIGQSLQSAERACCHSTGAGKLRQALTNCDDILIKQNQTLAELQNNMMLVKLDLQKKTACIAEQYHTVLKLQGQASAKKRLGTNQENQQPNHQPPGKKPFLRNLLPRTPTCQSATDNGPYARILRSRHSPLLRSPFGKKY</sequence>
<feature type="coiled-coil region" evidence="20">
    <location>
        <begin position="726"/>
        <end position="823"/>
    </location>
</feature>
<evidence type="ECO:0000256" key="3">
    <source>
        <dbReference type="ARBA" id="ARBA00022448"/>
    </source>
</evidence>
<dbReference type="CDD" id="cd21787">
    <property type="entry name" value="RBD_KIF20A"/>
    <property type="match status" value="1"/>
</dbReference>
<evidence type="ECO:0000256" key="4">
    <source>
        <dbReference type="ARBA" id="ARBA00022490"/>
    </source>
</evidence>
<evidence type="ECO:0000256" key="13">
    <source>
        <dbReference type="ARBA" id="ARBA00023175"/>
    </source>
</evidence>
<evidence type="ECO:0000256" key="11">
    <source>
        <dbReference type="ARBA" id="ARBA00023034"/>
    </source>
</evidence>
<keyword evidence="8 19" id="KW-0067">ATP-binding</keyword>
<reference evidence="23" key="1">
    <citation type="submission" date="2020-03" db="EMBL/GenBank/DDBJ databases">
        <title>Studies in the Genomics of Life Span.</title>
        <authorList>
            <person name="Glass D."/>
        </authorList>
    </citation>
    <scope>NUCLEOTIDE SEQUENCE</scope>
    <source>
        <strain evidence="23">LTLLF</strain>
        <tissue evidence="23">Muscle</tissue>
    </source>
</reference>
<protein>
    <recommendedName>
        <fullName evidence="16">Kinesin-like protein KIF20A</fullName>
    </recommendedName>
    <alternativeName>
        <fullName evidence="17">Rab6-interacting kinesin-like protein</fullName>
    </alternativeName>
    <alternativeName>
        <fullName evidence="18">Rabkinesin-6</fullName>
    </alternativeName>
</protein>
<dbReference type="PANTHER" id="PTHR47970:SF29">
    <property type="entry name" value="KINESIN FAMILY MEMBER 20B"/>
    <property type="match status" value="1"/>
</dbReference>
<comment type="similarity">
    <text evidence="19">Belongs to the TRAFAC class myosin-kinesin ATPase superfamily. Kinesin family.</text>
</comment>
<evidence type="ECO:0000256" key="18">
    <source>
        <dbReference type="ARBA" id="ARBA00082079"/>
    </source>
</evidence>
<dbReference type="Proteomes" id="UP000710432">
    <property type="component" value="Unassembled WGS sequence"/>
</dbReference>
<dbReference type="GO" id="GO:0005634">
    <property type="term" value="C:nucleus"/>
    <property type="evidence" value="ECO:0007669"/>
    <property type="project" value="TreeGrafter"/>
</dbReference>
<dbReference type="Gene3D" id="3.40.850.10">
    <property type="entry name" value="Kinesin motor domain"/>
    <property type="match status" value="1"/>
</dbReference>
<comment type="function">
    <text evidence="15">Mitotic kinesin required for chromosome passenger complex (CPC)-mediated cytokinesis. Following phosphorylation by PLK1, involved in recruitment of PLK1 to the central spindle. Interacts with guanosine triphosphate (GTP)-bound forms of RAB6A and RAB6B. May act as a motor required for the retrograde RAB6 regulated transport of Golgi membranes and associated vesicles along microtubules. Has a microtubule plus end-directed motility.</text>
</comment>
<organism evidence="23 24">
    <name type="scientific">Microtus ochrogaster</name>
    <name type="common">Prairie vole</name>
    <dbReference type="NCBI Taxonomy" id="79684"/>
    <lineage>
        <taxon>Eukaryota</taxon>
        <taxon>Metazoa</taxon>
        <taxon>Chordata</taxon>
        <taxon>Craniata</taxon>
        <taxon>Vertebrata</taxon>
        <taxon>Euteleostomi</taxon>
        <taxon>Mammalia</taxon>
        <taxon>Eutheria</taxon>
        <taxon>Euarchontoglires</taxon>
        <taxon>Glires</taxon>
        <taxon>Rodentia</taxon>
        <taxon>Myomorpha</taxon>
        <taxon>Muroidea</taxon>
        <taxon>Cricetidae</taxon>
        <taxon>Arvicolinae</taxon>
        <taxon>Microtus</taxon>
    </lineage>
</organism>
<evidence type="ECO:0000256" key="6">
    <source>
        <dbReference type="ARBA" id="ARBA00022701"/>
    </source>
</evidence>
<evidence type="ECO:0000256" key="19">
    <source>
        <dbReference type="PROSITE-ProRule" id="PRU00283"/>
    </source>
</evidence>
<gene>
    <name evidence="23" type="ORF">LTLLF_174490</name>
</gene>
<evidence type="ECO:0000313" key="24">
    <source>
        <dbReference type="Proteomes" id="UP000710432"/>
    </source>
</evidence>
<feature type="region of interest" description="Disordered" evidence="21">
    <location>
        <begin position="27"/>
        <end position="58"/>
    </location>
</feature>
<dbReference type="GO" id="GO:0005876">
    <property type="term" value="C:spindle microtubule"/>
    <property type="evidence" value="ECO:0007669"/>
    <property type="project" value="TreeGrafter"/>
</dbReference>
<evidence type="ECO:0000256" key="15">
    <source>
        <dbReference type="ARBA" id="ARBA00055972"/>
    </source>
</evidence>
<keyword evidence="9" id="KW-0653">Protein transport</keyword>
<keyword evidence="4" id="KW-0963">Cytoplasm</keyword>
<keyword evidence="11" id="KW-0333">Golgi apparatus</keyword>
<keyword evidence="12 20" id="KW-0175">Coiled coil</keyword>
<dbReference type="GO" id="GO:0008017">
    <property type="term" value="F:microtubule binding"/>
    <property type="evidence" value="ECO:0007669"/>
    <property type="project" value="InterPro"/>
</dbReference>
<evidence type="ECO:0000256" key="7">
    <source>
        <dbReference type="ARBA" id="ARBA00022741"/>
    </source>
</evidence>
<dbReference type="InterPro" id="IPR019821">
    <property type="entry name" value="Kinesin_motor_CS"/>
</dbReference>
<dbReference type="EMBL" id="JAATJU010024200">
    <property type="protein sequence ID" value="KAH0506166.1"/>
    <property type="molecule type" value="Genomic_DNA"/>
</dbReference>
<keyword evidence="7 19" id="KW-0547">Nucleotide-binding</keyword>
<evidence type="ECO:0000256" key="20">
    <source>
        <dbReference type="SAM" id="Coils"/>
    </source>
</evidence>
<dbReference type="CDD" id="cd01368">
    <property type="entry name" value="KISc_KIF23_like"/>
    <property type="match status" value="1"/>
</dbReference>
<keyword evidence="14" id="KW-0206">Cytoskeleton</keyword>
<comment type="caution">
    <text evidence="23">The sequence shown here is derived from an EMBL/GenBank/DDBJ whole genome shotgun (WGS) entry which is preliminary data.</text>
</comment>
<evidence type="ECO:0000256" key="12">
    <source>
        <dbReference type="ARBA" id="ARBA00023054"/>
    </source>
</evidence>
<keyword evidence="13 19" id="KW-0505">Motor protein</keyword>
<dbReference type="FunFam" id="3.40.850.10:FF:000095">
    <property type="entry name" value="Kinesin-like protein"/>
    <property type="match status" value="1"/>
</dbReference>
<dbReference type="GO" id="GO:0008574">
    <property type="term" value="F:plus-end-directed microtubule motor activity"/>
    <property type="evidence" value="ECO:0007669"/>
    <property type="project" value="TreeGrafter"/>
</dbReference>
<dbReference type="PANTHER" id="PTHR47970">
    <property type="entry name" value="KINESIN-LIKE PROTEIN KIF11"/>
    <property type="match status" value="1"/>
</dbReference>
<evidence type="ECO:0000256" key="8">
    <source>
        <dbReference type="ARBA" id="ARBA00022840"/>
    </source>
</evidence>
<dbReference type="PRINTS" id="PR00380">
    <property type="entry name" value="KINESINHEAVY"/>
</dbReference>
<dbReference type="GO" id="GO:0090307">
    <property type="term" value="P:mitotic spindle assembly"/>
    <property type="evidence" value="ECO:0007669"/>
    <property type="project" value="TreeGrafter"/>
</dbReference>
<dbReference type="InterPro" id="IPR036961">
    <property type="entry name" value="Kinesin_motor_dom_sf"/>
</dbReference>
<dbReference type="FunFam" id="3.40.850.10:FF:000094">
    <property type="entry name" value="Kinesin-like protein"/>
    <property type="match status" value="1"/>
</dbReference>
<dbReference type="InterPro" id="IPR027417">
    <property type="entry name" value="P-loop_NTPase"/>
</dbReference>
<evidence type="ECO:0000259" key="22">
    <source>
        <dbReference type="PROSITE" id="PS50067"/>
    </source>
</evidence>
<dbReference type="InterPro" id="IPR047149">
    <property type="entry name" value="KIF11-like"/>
</dbReference>
<feature type="domain" description="Kinesin motor" evidence="22">
    <location>
        <begin position="179"/>
        <end position="622"/>
    </location>
</feature>
<dbReference type="GO" id="GO:0051231">
    <property type="term" value="P:spindle elongation"/>
    <property type="evidence" value="ECO:0007669"/>
    <property type="project" value="TreeGrafter"/>
</dbReference>
<evidence type="ECO:0000256" key="10">
    <source>
        <dbReference type="ARBA" id="ARBA00022990"/>
    </source>
</evidence>
<evidence type="ECO:0000256" key="1">
    <source>
        <dbReference type="ARBA" id="ARBA00004186"/>
    </source>
</evidence>
<dbReference type="SMART" id="SM00129">
    <property type="entry name" value="KISc"/>
    <property type="match status" value="1"/>
</dbReference>
<dbReference type="GO" id="GO:0072686">
    <property type="term" value="C:mitotic spindle"/>
    <property type="evidence" value="ECO:0007669"/>
    <property type="project" value="TreeGrafter"/>
</dbReference>
<evidence type="ECO:0000256" key="16">
    <source>
        <dbReference type="ARBA" id="ARBA00074773"/>
    </source>
</evidence>
<evidence type="ECO:0000256" key="5">
    <source>
        <dbReference type="ARBA" id="ARBA00022553"/>
    </source>
</evidence>